<sequence>MYLAHDELQKRFLLAFLKSRLFLKIVQFASTALTAACTIWTDSVESSAAKAACYAAPIVAVIASGLNFFDTGTMAPNTVVPQTFPLSAMQGVRVHGNMRGLVRRDIHDKYGEPEYYLSHFTNGQHGNHTTVTAILPAAGGWKILSTVHLTNEHLHPDDLERWHMARDCTADAAVVDDNYGDGDVSECSPALKHKFISNIAYNAQDPTNLKYNAQNFDGYHASSDDLVDYANDVANMMGEQNANYICSCAETDAQKASFIQSVIYSTQASVDWTDDQCVYPAYKNPVQTCEAAGYIEVTNAQHAEYAQVSARQIREPEESQQAQRLATAFGSSQVARLEHRASDTQITDSDS</sequence>
<gene>
    <name evidence="1" type="ORF">UMAG_03932</name>
</gene>
<proteinExistence type="predicted"/>
<protein>
    <submittedName>
        <fullName evidence="1">Uncharacterized protein</fullName>
    </submittedName>
</protein>
<organism evidence="1 2">
    <name type="scientific">Mycosarcoma maydis</name>
    <name type="common">Corn smut fungus</name>
    <name type="synonym">Ustilago maydis</name>
    <dbReference type="NCBI Taxonomy" id="5270"/>
    <lineage>
        <taxon>Eukaryota</taxon>
        <taxon>Fungi</taxon>
        <taxon>Dikarya</taxon>
        <taxon>Basidiomycota</taxon>
        <taxon>Ustilaginomycotina</taxon>
        <taxon>Ustilaginomycetes</taxon>
        <taxon>Ustilaginales</taxon>
        <taxon>Ustilaginaceae</taxon>
        <taxon>Mycosarcoma</taxon>
    </lineage>
</organism>
<evidence type="ECO:0000313" key="1">
    <source>
        <dbReference type="EMBL" id="KIS67876.1"/>
    </source>
</evidence>
<dbReference type="KEGG" id="uma:UMAG_03932"/>
<dbReference type="InParanoid" id="A0A0D1DW10"/>
<dbReference type="AlphaFoldDB" id="A0A0D1DW10"/>
<reference evidence="1 2" key="1">
    <citation type="journal article" date="2006" name="Nature">
        <title>Insights from the genome of the biotrophic fungal plant pathogen Ustilago maydis.</title>
        <authorList>
            <person name="Kamper J."/>
            <person name="Kahmann R."/>
            <person name="Bolker M."/>
            <person name="Ma L.J."/>
            <person name="Brefort T."/>
            <person name="Saville B.J."/>
            <person name="Banuett F."/>
            <person name="Kronstad J.W."/>
            <person name="Gold S.E."/>
            <person name="Muller O."/>
            <person name="Perlin M.H."/>
            <person name="Wosten H.A."/>
            <person name="de Vries R."/>
            <person name="Ruiz-Herrera J."/>
            <person name="Reynaga-Pena C.G."/>
            <person name="Snetselaar K."/>
            <person name="McCann M."/>
            <person name="Perez-Martin J."/>
            <person name="Feldbrugge M."/>
            <person name="Basse C.W."/>
            <person name="Steinberg G."/>
            <person name="Ibeas J.I."/>
            <person name="Holloman W."/>
            <person name="Guzman P."/>
            <person name="Farman M."/>
            <person name="Stajich J.E."/>
            <person name="Sentandreu R."/>
            <person name="Gonzalez-Prieto J.M."/>
            <person name="Kennell J.C."/>
            <person name="Molina L."/>
            <person name="Schirawski J."/>
            <person name="Mendoza-Mendoza A."/>
            <person name="Greilinger D."/>
            <person name="Munch K."/>
            <person name="Rossel N."/>
            <person name="Scherer M."/>
            <person name="Vranes M."/>
            <person name="Ladendorf O."/>
            <person name="Vincon V."/>
            <person name="Fuchs U."/>
            <person name="Sandrock B."/>
            <person name="Meng S."/>
            <person name="Ho E.C."/>
            <person name="Cahill M.J."/>
            <person name="Boyce K.J."/>
            <person name="Klose J."/>
            <person name="Klosterman S.J."/>
            <person name="Deelstra H.J."/>
            <person name="Ortiz-Castellanos L."/>
            <person name="Li W."/>
            <person name="Sanchez-Alonso P."/>
            <person name="Schreier P.H."/>
            <person name="Hauser-Hahn I."/>
            <person name="Vaupel M."/>
            <person name="Koopmann E."/>
            <person name="Friedrich G."/>
            <person name="Voss H."/>
            <person name="Schluter T."/>
            <person name="Margolis J."/>
            <person name="Platt D."/>
            <person name="Swimmer C."/>
            <person name="Gnirke A."/>
            <person name="Chen F."/>
            <person name="Vysotskaia V."/>
            <person name="Mannhaupt G."/>
            <person name="Guldener U."/>
            <person name="Munsterkotter M."/>
            <person name="Haase D."/>
            <person name="Oesterheld M."/>
            <person name="Mewes H.W."/>
            <person name="Mauceli E.W."/>
            <person name="DeCaprio D."/>
            <person name="Wade C.M."/>
            <person name="Butler J."/>
            <person name="Young S."/>
            <person name="Jaffe D.B."/>
            <person name="Calvo S."/>
            <person name="Nusbaum C."/>
            <person name="Galagan J."/>
            <person name="Birren B.W."/>
        </authorList>
    </citation>
    <scope>NUCLEOTIDE SEQUENCE [LARGE SCALE GENOMIC DNA]</scope>
    <source>
        <strain evidence="2">DSM 14603 / FGSC 9021 / UM521</strain>
    </source>
</reference>
<dbReference type="GeneID" id="23564251"/>
<dbReference type="RefSeq" id="XP_011390403.1">
    <property type="nucleotide sequence ID" value="XM_011392101.1"/>
</dbReference>
<keyword evidence="2" id="KW-1185">Reference proteome</keyword>
<evidence type="ECO:0000313" key="2">
    <source>
        <dbReference type="Proteomes" id="UP000000561"/>
    </source>
</evidence>
<accession>A0A0D1DW10</accession>
<dbReference type="EMBL" id="CM003150">
    <property type="protein sequence ID" value="KIS67876.1"/>
    <property type="molecule type" value="Genomic_DNA"/>
</dbReference>
<dbReference type="Proteomes" id="UP000000561">
    <property type="component" value="Chromosome 11"/>
</dbReference>
<name>A0A0D1DW10_MYCMD</name>
<dbReference type="VEuPathDB" id="FungiDB:UMAG_03932"/>